<gene>
    <name evidence="1" type="ORF">ABB25_07080</name>
</gene>
<dbReference type="Proteomes" id="UP000051254">
    <property type="component" value="Unassembled WGS sequence"/>
</dbReference>
<dbReference type="AlphaFoldDB" id="A0A0R0BM81"/>
<name>A0A0R0BM81_9GAMM</name>
<dbReference type="PATRIC" id="fig|266128.3.peg.290"/>
<comment type="caution">
    <text evidence="1">The sequence shown here is derived from an EMBL/GenBank/DDBJ whole genome shotgun (WGS) entry which is preliminary data.</text>
</comment>
<accession>A0A0R0BM81</accession>
<dbReference type="EMBL" id="LDJH01000011">
    <property type="protein sequence ID" value="KRG58397.1"/>
    <property type="molecule type" value="Genomic_DNA"/>
</dbReference>
<evidence type="ECO:0000313" key="1">
    <source>
        <dbReference type="EMBL" id="KRG58397.1"/>
    </source>
</evidence>
<evidence type="ECO:0000313" key="2">
    <source>
        <dbReference type="Proteomes" id="UP000051254"/>
    </source>
</evidence>
<reference evidence="1 2" key="1">
    <citation type="submission" date="2015-05" db="EMBL/GenBank/DDBJ databases">
        <title>Genome sequencing and analysis of members of genus Stenotrophomonas.</title>
        <authorList>
            <person name="Patil P.P."/>
            <person name="Midha S."/>
            <person name="Patil P.B."/>
        </authorList>
    </citation>
    <scope>NUCLEOTIDE SEQUENCE [LARGE SCALE GENOMIC DNA]</scope>
    <source>
        <strain evidence="1 2">DSM 17805</strain>
    </source>
</reference>
<proteinExistence type="predicted"/>
<sequence length="59" mass="6333">MAGLGQCRICRPGQAAAGSLADRLVAMQHDLQARNAREQVLNQANAQISVPHWMPRAPG</sequence>
<organism evidence="1 2">
    <name type="scientific">Stenotrophomonas koreensis</name>
    <dbReference type="NCBI Taxonomy" id="266128"/>
    <lineage>
        <taxon>Bacteria</taxon>
        <taxon>Pseudomonadati</taxon>
        <taxon>Pseudomonadota</taxon>
        <taxon>Gammaproteobacteria</taxon>
        <taxon>Lysobacterales</taxon>
        <taxon>Lysobacteraceae</taxon>
        <taxon>Stenotrophomonas</taxon>
    </lineage>
</organism>
<protein>
    <submittedName>
        <fullName evidence="1">Uncharacterized protein</fullName>
    </submittedName>
</protein>
<keyword evidence="2" id="KW-1185">Reference proteome</keyword>